<feature type="domain" description="TRAP C4-dicarboxylate transport system permease DctM subunit" evidence="8">
    <location>
        <begin position="7"/>
        <end position="416"/>
    </location>
</feature>
<evidence type="ECO:0000313" key="10">
    <source>
        <dbReference type="Proteomes" id="UP000823631"/>
    </source>
</evidence>
<evidence type="ECO:0000256" key="1">
    <source>
        <dbReference type="ARBA" id="ARBA00004429"/>
    </source>
</evidence>
<protein>
    <recommendedName>
        <fullName evidence="7">TRAP transporter large permease protein</fullName>
    </recommendedName>
</protein>
<feature type="transmembrane region" description="Helical" evidence="7">
    <location>
        <begin position="392"/>
        <end position="413"/>
    </location>
</feature>
<dbReference type="InterPro" id="IPR010656">
    <property type="entry name" value="DctM"/>
</dbReference>
<feature type="transmembrane region" description="Helical" evidence="7">
    <location>
        <begin position="313"/>
        <end position="344"/>
    </location>
</feature>
<reference evidence="9" key="2">
    <citation type="journal article" date="2021" name="PeerJ">
        <title>Extensive microbial diversity within the chicken gut microbiome revealed by metagenomics and culture.</title>
        <authorList>
            <person name="Gilroy R."/>
            <person name="Ravi A."/>
            <person name="Getino M."/>
            <person name="Pursley I."/>
            <person name="Horton D.L."/>
            <person name="Alikhan N.F."/>
            <person name="Baker D."/>
            <person name="Gharbi K."/>
            <person name="Hall N."/>
            <person name="Watson M."/>
            <person name="Adriaenssens E.M."/>
            <person name="Foster-Nyarko E."/>
            <person name="Jarju S."/>
            <person name="Secka A."/>
            <person name="Antonio M."/>
            <person name="Oren A."/>
            <person name="Chaudhuri R.R."/>
            <person name="La Ragione R."/>
            <person name="Hildebrand F."/>
            <person name="Pallen M.J."/>
        </authorList>
    </citation>
    <scope>NUCLEOTIDE SEQUENCE</scope>
    <source>
        <strain evidence="9">17213</strain>
    </source>
</reference>
<evidence type="ECO:0000256" key="5">
    <source>
        <dbReference type="ARBA" id="ARBA00022989"/>
    </source>
</evidence>
<dbReference type="PANTHER" id="PTHR33362">
    <property type="entry name" value="SIALIC ACID TRAP TRANSPORTER PERMEASE PROTEIN SIAT-RELATED"/>
    <property type="match status" value="1"/>
</dbReference>
<reference evidence="9" key="1">
    <citation type="submission" date="2020-10" db="EMBL/GenBank/DDBJ databases">
        <authorList>
            <person name="Gilroy R."/>
        </authorList>
    </citation>
    <scope>NUCLEOTIDE SEQUENCE</scope>
    <source>
        <strain evidence="9">17213</strain>
    </source>
</reference>
<dbReference type="EMBL" id="JADINH010000025">
    <property type="protein sequence ID" value="MBO8415045.1"/>
    <property type="molecule type" value="Genomic_DNA"/>
</dbReference>
<dbReference type="Pfam" id="PF06808">
    <property type="entry name" value="DctM"/>
    <property type="match status" value="1"/>
</dbReference>
<dbReference type="NCBIfam" id="TIGR00786">
    <property type="entry name" value="dctM"/>
    <property type="match status" value="1"/>
</dbReference>
<dbReference type="AlphaFoldDB" id="A0A9D9GTE0"/>
<keyword evidence="3 7" id="KW-0997">Cell inner membrane</keyword>
<evidence type="ECO:0000256" key="3">
    <source>
        <dbReference type="ARBA" id="ARBA00022519"/>
    </source>
</evidence>
<proteinExistence type="inferred from homology"/>
<comment type="function">
    <text evidence="7">Part of the tripartite ATP-independent periplasmic (TRAP) transport system.</text>
</comment>
<organism evidence="9 10">
    <name type="scientific">Candidatus Avisuccinivibrio stercorigallinarum</name>
    <dbReference type="NCBI Taxonomy" id="2840704"/>
    <lineage>
        <taxon>Bacteria</taxon>
        <taxon>Pseudomonadati</taxon>
        <taxon>Pseudomonadota</taxon>
        <taxon>Gammaproteobacteria</taxon>
        <taxon>Aeromonadales</taxon>
        <taxon>Succinivibrionaceae</taxon>
        <taxon>Succinivibrionaceae incertae sedis</taxon>
        <taxon>Candidatus Avisuccinivibrio</taxon>
    </lineage>
</organism>
<evidence type="ECO:0000256" key="2">
    <source>
        <dbReference type="ARBA" id="ARBA00022475"/>
    </source>
</evidence>
<dbReference type="Proteomes" id="UP000823631">
    <property type="component" value="Unassembled WGS sequence"/>
</dbReference>
<keyword evidence="4 7" id="KW-0812">Transmembrane</keyword>
<keyword evidence="6 7" id="KW-0472">Membrane</keyword>
<feature type="transmembrane region" description="Helical" evidence="7">
    <location>
        <begin position="47"/>
        <end position="66"/>
    </location>
</feature>
<evidence type="ECO:0000256" key="6">
    <source>
        <dbReference type="ARBA" id="ARBA00023136"/>
    </source>
</evidence>
<dbReference type="GO" id="GO:0022857">
    <property type="term" value="F:transmembrane transporter activity"/>
    <property type="evidence" value="ECO:0007669"/>
    <property type="project" value="UniProtKB-UniRule"/>
</dbReference>
<feature type="transmembrane region" description="Helical" evidence="7">
    <location>
        <begin position="12"/>
        <end position="35"/>
    </location>
</feature>
<comment type="subcellular location">
    <subcellularLocation>
        <location evidence="1 7">Cell inner membrane</location>
        <topology evidence="1 7">Multi-pass membrane protein</topology>
    </subcellularLocation>
</comment>
<feature type="transmembrane region" description="Helical" evidence="7">
    <location>
        <begin position="271"/>
        <end position="293"/>
    </location>
</feature>
<gene>
    <name evidence="9" type="ORF">IAB19_01525</name>
</gene>
<keyword evidence="7" id="KW-0813">Transport</keyword>
<comment type="similarity">
    <text evidence="7">Belongs to the TRAP transporter large permease family.</text>
</comment>
<evidence type="ECO:0000313" key="9">
    <source>
        <dbReference type="EMBL" id="MBO8415045.1"/>
    </source>
</evidence>
<feature type="transmembrane region" description="Helical" evidence="7">
    <location>
        <begin position="139"/>
        <end position="158"/>
    </location>
</feature>
<name>A0A9D9GTE0_9GAMM</name>
<dbReference type="PANTHER" id="PTHR33362:SF4">
    <property type="entry name" value="2,3-DIKETO-L-GULONATE TRAP TRANSPORTER LARGE PERMEASE PROTEIN YIAN"/>
    <property type="match status" value="1"/>
</dbReference>
<feature type="transmembrane region" description="Helical" evidence="7">
    <location>
        <begin position="104"/>
        <end position="127"/>
    </location>
</feature>
<feature type="transmembrane region" description="Helical" evidence="7">
    <location>
        <begin position="212"/>
        <end position="234"/>
    </location>
</feature>
<dbReference type="PIRSF" id="PIRSF006066">
    <property type="entry name" value="HI0050"/>
    <property type="match status" value="1"/>
</dbReference>
<feature type="transmembrane region" description="Helical" evidence="7">
    <location>
        <begin position="356"/>
        <end position="380"/>
    </location>
</feature>
<accession>A0A9D9GTE0</accession>
<comment type="subunit">
    <text evidence="7">The complex comprises the extracytoplasmic solute receptor protein and the two transmembrane proteins.</text>
</comment>
<sequence length="425" mass="45102">MEIIIFIGSLFALLLTGLPVAVVLMLCAVILMYTIDMFDPLLLAQQMLTGADSFILTAVPFFMLAGEIMKEGGISSRLIAFGQVLVGRFNGGMGYVAILASMLFAGLSGAAIADVAALGAVLIPMMVKCGYKKPRSTGLICASALTAPIIPPSIPLIILGVTVNLSIGRLFIMGIAPGIILGLLLMVVWYFVVKKDGYQDRVVITGSEAVKIFFSAIPALLLPVIIVVGIRFGIFTPTEGGAVAAVYAFVVATVINRELKLKEIPRIFYNAVRTSAVVMFLVSTAYTIGWLITMAQVPMQIVELLGDLVAHPFALLVVLNLVLLGLGMVMDITPIILIFAPVFYPLIEAAGIDPYYFALVMVINLSIGLLTPPMGSVLFVGCSVSKLPLVKLVAGVMPFLLAELGFLVAIVLIPEIITVPADILG</sequence>
<feature type="transmembrane region" description="Helical" evidence="7">
    <location>
        <begin position="78"/>
        <end position="98"/>
    </location>
</feature>
<evidence type="ECO:0000259" key="8">
    <source>
        <dbReference type="Pfam" id="PF06808"/>
    </source>
</evidence>
<keyword evidence="2" id="KW-1003">Cell membrane</keyword>
<evidence type="ECO:0000256" key="4">
    <source>
        <dbReference type="ARBA" id="ARBA00022692"/>
    </source>
</evidence>
<feature type="transmembrane region" description="Helical" evidence="7">
    <location>
        <begin position="240"/>
        <end position="259"/>
    </location>
</feature>
<evidence type="ECO:0000256" key="7">
    <source>
        <dbReference type="RuleBase" id="RU369079"/>
    </source>
</evidence>
<dbReference type="InterPro" id="IPR004681">
    <property type="entry name" value="TRAP_DctM"/>
</dbReference>
<comment type="caution">
    <text evidence="9">The sequence shown here is derived from an EMBL/GenBank/DDBJ whole genome shotgun (WGS) entry which is preliminary data.</text>
</comment>
<dbReference type="GO" id="GO:0005886">
    <property type="term" value="C:plasma membrane"/>
    <property type="evidence" value="ECO:0007669"/>
    <property type="project" value="UniProtKB-SubCell"/>
</dbReference>
<feature type="transmembrane region" description="Helical" evidence="7">
    <location>
        <begin position="170"/>
        <end position="192"/>
    </location>
</feature>
<keyword evidence="5 7" id="KW-1133">Transmembrane helix</keyword>